<dbReference type="OrthoDB" id="7836640at2"/>
<dbReference type="Pfam" id="PF20569">
    <property type="entry name" value="DUF6778"/>
    <property type="match status" value="1"/>
</dbReference>
<dbReference type="InterPro" id="IPR046705">
    <property type="entry name" value="DUF6778"/>
</dbReference>
<reference evidence="1 2" key="1">
    <citation type="submission" date="2020-08" db="EMBL/GenBank/DDBJ databases">
        <title>Genome sequence of Rhodobacteraceae bacterium Lw-13e.</title>
        <authorList>
            <person name="Poehlein A."/>
            <person name="Wolter L."/>
            <person name="Daniel R."/>
            <person name="Brinkhoff T."/>
        </authorList>
    </citation>
    <scope>NUCLEOTIDE SEQUENCE [LARGE SCALE GENOMIC DNA]</scope>
    <source>
        <strain evidence="1 2">Lw-13e</strain>
    </source>
</reference>
<dbReference type="RefSeq" id="WP_119839869.1">
    <property type="nucleotide sequence ID" value="NZ_CP060436.1"/>
</dbReference>
<organism evidence="1 2">
    <name type="scientific">Pseudooceanicola algae</name>
    <dbReference type="NCBI Taxonomy" id="1537215"/>
    <lineage>
        <taxon>Bacteria</taxon>
        <taxon>Pseudomonadati</taxon>
        <taxon>Pseudomonadota</taxon>
        <taxon>Alphaproteobacteria</taxon>
        <taxon>Rhodobacterales</taxon>
        <taxon>Paracoccaceae</taxon>
        <taxon>Pseudooceanicola</taxon>
    </lineage>
</organism>
<dbReference type="Proteomes" id="UP000283786">
    <property type="component" value="Chromosome"/>
</dbReference>
<sequence length="225" mass="24526">MGKLKFGLLLGGTMLLSGCQVYKEAFYTESVNFAECTPLAEKGATDYDVTKFAVRVPRSLSVSESDTYHPSTDILWEEDPLGDRHAQVQTIVADAATSAFKVSEGGRPAHVGMEVRYFHALTDRTQATTGGWLTVTLDMTISDPYTSELLEPVYQLKTQIPGYGGQEAIDAIHRGETQKYRISRHLTQALQVDVLGICPTGYPAPVPLEAPRTIAGELPDIVGHP</sequence>
<evidence type="ECO:0000313" key="2">
    <source>
        <dbReference type="Proteomes" id="UP000283786"/>
    </source>
</evidence>
<gene>
    <name evidence="1" type="ORF">PSAL_006520</name>
</gene>
<proteinExistence type="predicted"/>
<protein>
    <recommendedName>
        <fullName evidence="3">Lipoprotein</fullName>
    </recommendedName>
</protein>
<evidence type="ECO:0008006" key="3">
    <source>
        <dbReference type="Google" id="ProtNLM"/>
    </source>
</evidence>
<dbReference type="EMBL" id="CP060436">
    <property type="protein sequence ID" value="QPM89433.1"/>
    <property type="molecule type" value="Genomic_DNA"/>
</dbReference>
<dbReference type="AlphaFoldDB" id="A0A418SDK5"/>
<accession>A0A418SDK5</accession>
<dbReference type="KEGG" id="palw:PSAL_006520"/>
<dbReference type="PROSITE" id="PS51257">
    <property type="entry name" value="PROKAR_LIPOPROTEIN"/>
    <property type="match status" value="1"/>
</dbReference>
<evidence type="ECO:0000313" key="1">
    <source>
        <dbReference type="EMBL" id="QPM89433.1"/>
    </source>
</evidence>
<name>A0A418SDK5_9RHOB</name>
<keyword evidence="2" id="KW-1185">Reference proteome</keyword>